<dbReference type="Proteomes" id="UP001055167">
    <property type="component" value="Unassembled WGS sequence"/>
</dbReference>
<comment type="caution">
    <text evidence="8">The sequence shown here is derived from an EMBL/GenBank/DDBJ whole genome shotgun (WGS) entry which is preliminary data.</text>
</comment>
<reference evidence="8" key="1">
    <citation type="journal article" date="2021" name="Front. Microbiol.">
        <title>Comprehensive Comparative Genomics and Phenotyping of Methylobacterium Species.</title>
        <authorList>
            <person name="Alessa O."/>
            <person name="Ogura Y."/>
            <person name="Fujitani Y."/>
            <person name="Takami H."/>
            <person name="Hayashi T."/>
            <person name="Sahin N."/>
            <person name="Tani A."/>
        </authorList>
    </citation>
    <scope>NUCLEOTIDE SEQUENCE</scope>
    <source>
        <strain evidence="8">KCTC 52305</strain>
    </source>
</reference>
<dbReference type="InterPro" id="IPR029479">
    <property type="entry name" value="Nitroreductase"/>
</dbReference>
<feature type="region of interest" description="Disordered" evidence="6">
    <location>
        <begin position="1"/>
        <end position="24"/>
    </location>
</feature>
<evidence type="ECO:0000256" key="5">
    <source>
        <dbReference type="ARBA" id="ARBA00023002"/>
    </source>
</evidence>
<evidence type="ECO:0000313" key="9">
    <source>
        <dbReference type="Proteomes" id="UP001055167"/>
    </source>
</evidence>
<evidence type="ECO:0000313" key="8">
    <source>
        <dbReference type="EMBL" id="GJD51478.1"/>
    </source>
</evidence>
<keyword evidence="5" id="KW-0560">Oxidoreductase</keyword>
<keyword evidence="4" id="KW-0288">FMN</keyword>
<reference evidence="8" key="2">
    <citation type="submission" date="2021-08" db="EMBL/GenBank/DDBJ databases">
        <authorList>
            <person name="Tani A."/>
            <person name="Ola A."/>
            <person name="Ogura Y."/>
            <person name="Katsura K."/>
            <person name="Hayashi T."/>
        </authorList>
    </citation>
    <scope>NUCLEOTIDE SEQUENCE</scope>
    <source>
        <strain evidence="8">KCTC 52305</strain>
    </source>
</reference>
<organism evidence="8 9">
    <name type="scientific">Methylobacterium crusticola</name>
    <dbReference type="NCBI Taxonomy" id="1697972"/>
    <lineage>
        <taxon>Bacteria</taxon>
        <taxon>Pseudomonadati</taxon>
        <taxon>Pseudomonadota</taxon>
        <taxon>Alphaproteobacteria</taxon>
        <taxon>Hyphomicrobiales</taxon>
        <taxon>Methylobacteriaceae</taxon>
        <taxon>Methylobacterium</taxon>
    </lineage>
</organism>
<evidence type="ECO:0000256" key="4">
    <source>
        <dbReference type="ARBA" id="ARBA00022643"/>
    </source>
</evidence>
<dbReference type="Gene3D" id="3.40.109.10">
    <property type="entry name" value="NADH Oxidase"/>
    <property type="match status" value="1"/>
</dbReference>
<comment type="cofactor">
    <cofactor evidence="1">
        <name>FMN</name>
        <dbReference type="ChEBI" id="CHEBI:58210"/>
    </cofactor>
</comment>
<sequence>MPQTNRPETKRPDTPPPETPRQAVDEAITSRRSIRGFLDVPVPDATVRDLLALASRAPSGSNIQPWKAHAVTGAALRRLTDDLAAAHSAGEAEARDYHYYPVNWRSPYLERRRKVGWQLYGLTGVPRGDHAAAARQRGRNFVFFGAPVGLVFTIDRDMELGSWLDYGMFLQTLMIAARGRGLDTCPQAAIASYPGIVRRHLGIPDSEMVVCGMALGVADPAEPANALVSEREPVEAFTRFHDA</sequence>
<name>A0ABQ4R1J4_9HYPH</name>
<feature type="domain" description="Nitroreductase" evidence="7">
    <location>
        <begin position="28"/>
        <end position="216"/>
    </location>
</feature>
<comment type="similarity">
    <text evidence="2">Belongs to the nitroreductase family.</text>
</comment>
<keyword evidence="3" id="KW-0285">Flavoprotein</keyword>
<protein>
    <submittedName>
        <fullName evidence="8">Chloronitrobenzene nitroreductase</fullName>
    </submittedName>
</protein>
<dbReference type="PANTHER" id="PTHR43673:SF2">
    <property type="entry name" value="NITROREDUCTASE"/>
    <property type="match status" value="1"/>
</dbReference>
<gene>
    <name evidence="8" type="primary">cnbA_1</name>
    <name evidence="8" type="ORF">OPKNFCMD_4232</name>
</gene>
<keyword evidence="9" id="KW-1185">Reference proteome</keyword>
<dbReference type="SUPFAM" id="SSF55469">
    <property type="entry name" value="FMN-dependent nitroreductase-like"/>
    <property type="match status" value="1"/>
</dbReference>
<dbReference type="EMBL" id="BPQH01000013">
    <property type="protein sequence ID" value="GJD51478.1"/>
    <property type="molecule type" value="Genomic_DNA"/>
</dbReference>
<dbReference type="PANTHER" id="PTHR43673">
    <property type="entry name" value="NAD(P)H NITROREDUCTASE YDGI-RELATED"/>
    <property type="match status" value="1"/>
</dbReference>
<evidence type="ECO:0000256" key="6">
    <source>
        <dbReference type="SAM" id="MobiDB-lite"/>
    </source>
</evidence>
<evidence type="ECO:0000259" key="7">
    <source>
        <dbReference type="Pfam" id="PF00881"/>
    </source>
</evidence>
<dbReference type="InterPro" id="IPR000415">
    <property type="entry name" value="Nitroreductase-like"/>
</dbReference>
<dbReference type="CDD" id="cd02136">
    <property type="entry name" value="PnbA_NfnB-like"/>
    <property type="match status" value="1"/>
</dbReference>
<dbReference type="Pfam" id="PF00881">
    <property type="entry name" value="Nitroreductase"/>
    <property type="match status" value="1"/>
</dbReference>
<proteinExistence type="inferred from homology"/>
<dbReference type="RefSeq" id="WP_128561369.1">
    <property type="nucleotide sequence ID" value="NZ_BPQH01000013.1"/>
</dbReference>
<accession>A0ABQ4R1J4</accession>
<evidence type="ECO:0000256" key="1">
    <source>
        <dbReference type="ARBA" id="ARBA00001917"/>
    </source>
</evidence>
<evidence type="ECO:0000256" key="2">
    <source>
        <dbReference type="ARBA" id="ARBA00007118"/>
    </source>
</evidence>
<evidence type="ECO:0000256" key="3">
    <source>
        <dbReference type="ARBA" id="ARBA00022630"/>
    </source>
</evidence>